<feature type="binding site" evidence="8">
    <location>
        <position position="281"/>
    </location>
    <ligand>
        <name>Mg(2+)</name>
        <dbReference type="ChEBI" id="CHEBI:18420"/>
    </ligand>
</feature>
<feature type="binding site" evidence="8">
    <location>
        <position position="290"/>
    </location>
    <ligand>
        <name>Mg(2+)</name>
        <dbReference type="ChEBI" id="CHEBI:18420"/>
    </ligand>
</feature>
<dbReference type="Pfam" id="PF02696">
    <property type="entry name" value="SelO"/>
    <property type="match status" value="1"/>
</dbReference>
<dbReference type="NCBIfam" id="NF000658">
    <property type="entry name" value="PRK00029.1"/>
    <property type="match status" value="1"/>
</dbReference>
<feature type="binding site" evidence="8">
    <location>
        <position position="113"/>
    </location>
    <ligand>
        <name>ATP</name>
        <dbReference type="ChEBI" id="CHEBI:30616"/>
    </ligand>
</feature>
<accession>A0A517WXQ4</accession>
<keyword evidence="7 8" id="KW-0460">Magnesium</keyword>
<proteinExistence type="inferred from homology"/>
<feature type="binding site" evidence="8">
    <location>
        <position position="146"/>
    </location>
    <ligand>
        <name>ATP</name>
        <dbReference type="ChEBI" id="CHEBI:30616"/>
    </ligand>
</feature>
<comment type="function">
    <text evidence="8">Nucleotidyltransferase involved in the post-translational modification of proteins. It can catalyze the addition of adenosine monophosphate (AMP) or uridine monophosphate (UMP) to a protein, resulting in modifications known as AMPylation and UMPylation.</text>
</comment>
<keyword evidence="8" id="KW-0464">Manganese</keyword>
<name>A0A517WXQ4_9PLAN</name>
<dbReference type="EC" id="2.7.7.-" evidence="8"/>
<dbReference type="InterPro" id="IPR003846">
    <property type="entry name" value="SelO"/>
</dbReference>
<comment type="catalytic activity">
    <reaction evidence="8">
        <text>L-seryl-[protein] + UTP = O-(5'-uridylyl)-L-seryl-[protein] + diphosphate</text>
        <dbReference type="Rhea" id="RHEA:64604"/>
        <dbReference type="Rhea" id="RHEA-COMP:9863"/>
        <dbReference type="Rhea" id="RHEA-COMP:16635"/>
        <dbReference type="ChEBI" id="CHEBI:29999"/>
        <dbReference type="ChEBI" id="CHEBI:33019"/>
        <dbReference type="ChEBI" id="CHEBI:46398"/>
        <dbReference type="ChEBI" id="CHEBI:156051"/>
    </reaction>
</comment>
<dbReference type="EMBL" id="CP037422">
    <property type="protein sequence ID" value="QDU10012.1"/>
    <property type="molecule type" value="Genomic_DNA"/>
</dbReference>
<dbReference type="PANTHER" id="PTHR32057">
    <property type="entry name" value="PROTEIN ADENYLYLTRANSFERASE SELO, MITOCHONDRIAL"/>
    <property type="match status" value="1"/>
</dbReference>
<dbReference type="GO" id="GO:0005524">
    <property type="term" value="F:ATP binding"/>
    <property type="evidence" value="ECO:0007669"/>
    <property type="project" value="UniProtKB-UniRule"/>
</dbReference>
<keyword evidence="3 8" id="KW-0548">Nucleotidyltransferase</keyword>
<comment type="catalytic activity">
    <reaction evidence="8">
        <text>L-seryl-[protein] + ATP = 3-O-(5'-adenylyl)-L-seryl-[protein] + diphosphate</text>
        <dbReference type="Rhea" id="RHEA:58120"/>
        <dbReference type="Rhea" id="RHEA-COMP:9863"/>
        <dbReference type="Rhea" id="RHEA-COMP:15073"/>
        <dbReference type="ChEBI" id="CHEBI:29999"/>
        <dbReference type="ChEBI" id="CHEBI:30616"/>
        <dbReference type="ChEBI" id="CHEBI:33019"/>
        <dbReference type="ChEBI" id="CHEBI:142516"/>
        <dbReference type="EC" id="2.7.7.108"/>
    </reaction>
</comment>
<evidence type="ECO:0000313" key="9">
    <source>
        <dbReference type="EMBL" id="QDU10012.1"/>
    </source>
</evidence>
<feature type="binding site" evidence="8">
    <location>
        <position position="133"/>
    </location>
    <ligand>
        <name>ATP</name>
        <dbReference type="ChEBI" id="CHEBI:30616"/>
    </ligand>
</feature>
<feature type="binding site" evidence="8">
    <location>
        <position position="203"/>
    </location>
    <ligand>
        <name>ATP</name>
        <dbReference type="ChEBI" id="CHEBI:30616"/>
    </ligand>
</feature>
<keyword evidence="10" id="KW-1185">Reference proteome</keyword>
<keyword evidence="5 8" id="KW-0547">Nucleotide-binding</keyword>
<dbReference type="OrthoDB" id="9773505at2"/>
<evidence type="ECO:0000256" key="3">
    <source>
        <dbReference type="ARBA" id="ARBA00022695"/>
    </source>
</evidence>
<dbReference type="Proteomes" id="UP000318384">
    <property type="component" value="Chromosome"/>
</dbReference>
<keyword evidence="2 8" id="KW-0808">Transferase</keyword>
<dbReference type="PANTHER" id="PTHR32057:SF14">
    <property type="entry name" value="PROTEIN ADENYLYLTRANSFERASE SELO, MITOCHONDRIAL"/>
    <property type="match status" value="1"/>
</dbReference>
<evidence type="ECO:0000313" key="10">
    <source>
        <dbReference type="Proteomes" id="UP000318384"/>
    </source>
</evidence>
<dbReference type="GO" id="GO:0030145">
    <property type="term" value="F:manganese ion binding"/>
    <property type="evidence" value="ECO:0007669"/>
    <property type="project" value="UniProtKB-UniRule"/>
</dbReference>
<comment type="catalytic activity">
    <reaction evidence="8">
        <text>L-histidyl-[protein] + UTP = N(tele)-(5'-uridylyl)-L-histidyl-[protein] + diphosphate</text>
        <dbReference type="Rhea" id="RHEA:83891"/>
        <dbReference type="Rhea" id="RHEA-COMP:9745"/>
        <dbReference type="Rhea" id="RHEA-COMP:20239"/>
        <dbReference type="ChEBI" id="CHEBI:29979"/>
        <dbReference type="ChEBI" id="CHEBI:33019"/>
        <dbReference type="ChEBI" id="CHEBI:46398"/>
        <dbReference type="ChEBI" id="CHEBI:233474"/>
    </reaction>
</comment>
<evidence type="ECO:0000256" key="4">
    <source>
        <dbReference type="ARBA" id="ARBA00022723"/>
    </source>
</evidence>
<feature type="binding site" evidence="8">
    <location>
        <position position="145"/>
    </location>
    <ligand>
        <name>ATP</name>
        <dbReference type="ChEBI" id="CHEBI:30616"/>
    </ligand>
</feature>
<feature type="binding site" evidence="8">
    <location>
        <position position="290"/>
    </location>
    <ligand>
        <name>ATP</name>
        <dbReference type="ChEBI" id="CHEBI:30616"/>
    </ligand>
</feature>
<dbReference type="GO" id="GO:0000287">
    <property type="term" value="F:magnesium ion binding"/>
    <property type="evidence" value="ECO:0007669"/>
    <property type="project" value="UniProtKB-UniRule"/>
</dbReference>
<keyword evidence="4 8" id="KW-0479">Metal-binding</keyword>
<dbReference type="HAMAP" id="MF_00692">
    <property type="entry name" value="SelO"/>
    <property type="match status" value="1"/>
</dbReference>
<evidence type="ECO:0000256" key="6">
    <source>
        <dbReference type="ARBA" id="ARBA00022840"/>
    </source>
</evidence>
<evidence type="ECO:0000256" key="8">
    <source>
        <dbReference type="HAMAP-Rule" id="MF_00692"/>
    </source>
</evidence>
<dbReference type="RefSeq" id="WP_145177167.1">
    <property type="nucleotide sequence ID" value="NZ_CP037422.1"/>
</dbReference>
<protein>
    <recommendedName>
        <fullName evidence="8">Protein nucleotidyltransferase YdiU</fullName>
        <ecNumber evidence="8">2.7.7.-</ecNumber>
    </recommendedName>
    <alternativeName>
        <fullName evidence="8">Protein adenylyltransferase YdiU</fullName>
        <ecNumber evidence="8">2.7.7.108</ecNumber>
    </alternativeName>
    <alternativeName>
        <fullName evidence="8">Protein uridylyltransferase YdiU</fullName>
        <ecNumber evidence="8">2.7.7.-</ecNumber>
    </alternativeName>
</protein>
<comment type="cofactor">
    <cofactor evidence="8">
        <name>Mg(2+)</name>
        <dbReference type="ChEBI" id="CHEBI:18420"/>
    </cofactor>
    <cofactor evidence="8">
        <name>Mn(2+)</name>
        <dbReference type="ChEBI" id="CHEBI:29035"/>
    </cofactor>
</comment>
<comment type="similarity">
    <text evidence="1 8">Belongs to the SELO family.</text>
</comment>
<evidence type="ECO:0000256" key="2">
    <source>
        <dbReference type="ARBA" id="ARBA00022679"/>
    </source>
</evidence>
<organism evidence="9 10">
    <name type="scientific">Gimesia aquarii</name>
    <dbReference type="NCBI Taxonomy" id="2527964"/>
    <lineage>
        <taxon>Bacteria</taxon>
        <taxon>Pseudomonadati</taxon>
        <taxon>Planctomycetota</taxon>
        <taxon>Planctomycetia</taxon>
        <taxon>Planctomycetales</taxon>
        <taxon>Planctomycetaceae</taxon>
        <taxon>Gimesia</taxon>
    </lineage>
</organism>
<sequence>MTNQQTTRRLDELQFDNQFTRELPADLETKNFRRQVTESCYSSVMPTEVAQPQLVAYSKEVADLLDLQIDPSESDQFAAVFAGNHVLEGMEPFAMCYGGHQFGNWAGQLGDGRAINLGEVLNQREEHWTLQLKGAGPTPYSRTADGLAVLRSSVREFLCSEAMFHLGVPTTRALSLVLTGEQVERDMFYDGHPKLEPGAVVCRVAPSFLRFGNYEIFAARGDIETLRKLVNYTIRTDFPHLGEPSRDVYLHWFEEVCRRTAEMIVHWMRVGFVHGVMNTDNMSILGLTIDYGPYGWLEGYDPNWTPNTTDASGRRYRFGNQPQIALWNLVRLANALHPLIEDAEPLQQALDVYSDRFEQGWQSMMTSKLGLSSFQPEIDLKMFEELTEILQLVETDMTIFFRKLSLLETENGNQEVADEMELLAPLMDAYYEPEKVVGEVRAKICNWIRGYQSRLRHESLSDIARREKMNRVNPKYVLRNYLAQLAIDKAEQGDFSMVNDLLELLRHPYDEQPDQDQYAAKRPDWARSRAGCSMLSCSS</sequence>
<feature type="binding site" evidence="8">
    <location>
        <position position="112"/>
    </location>
    <ligand>
        <name>ATP</name>
        <dbReference type="ChEBI" id="CHEBI:30616"/>
    </ligand>
</feature>
<reference evidence="9 10" key="1">
    <citation type="submission" date="2019-03" db="EMBL/GenBank/DDBJ databases">
        <title>Deep-cultivation of Planctomycetes and their phenomic and genomic characterization uncovers novel biology.</title>
        <authorList>
            <person name="Wiegand S."/>
            <person name="Jogler M."/>
            <person name="Boedeker C."/>
            <person name="Pinto D."/>
            <person name="Vollmers J."/>
            <person name="Rivas-Marin E."/>
            <person name="Kohn T."/>
            <person name="Peeters S.H."/>
            <person name="Heuer A."/>
            <person name="Rast P."/>
            <person name="Oberbeckmann S."/>
            <person name="Bunk B."/>
            <person name="Jeske O."/>
            <person name="Meyerdierks A."/>
            <person name="Storesund J.E."/>
            <person name="Kallscheuer N."/>
            <person name="Luecker S."/>
            <person name="Lage O.M."/>
            <person name="Pohl T."/>
            <person name="Merkel B.J."/>
            <person name="Hornburger P."/>
            <person name="Mueller R.-W."/>
            <person name="Bruemmer F."/>
            <person name="Labrenz M."/>
            <person name="Spormann A.M."/>
            <person name="Op den Camp H."/>
            <person name="Overmann J."/>
            <person name="Amann R."/>
            <person name="Jetten M.S.M."/>
            <person name="Mascher T."/>
            <person name="Medema M.H."/>
            <person name="Devos D.P."/>
            <person name="Kaster A.-K."/>
            <person name="Ovreas L."/>
            <person name="Rohde M."/>
            <person name="Galperin M.Y."/>
            <person name="Jogler C."/>
        </authorList>
    </citation>
    <scope>NUCLEOTIDE SEQUENCE [LARGE SCALE GENOMIC DNA]</scope>
    <source>
        <strain evidence="9 10">V202</strain>
    </source>
</reference>
<evidence type="ECO:0000256" key="1">
    <source>
        <dbReference type="ARBA" id="ARBA00009747"/>
    </source>
</evidence>
<comment type="catalytic activity">
    <reaction evidence="8">
        <text>L-tyrosyl-[protein] + ATP = O-(5'-adenylyl)-L-tyrosyl-[protein] + diphosphate</text>
        <dbReference type="Rhea" id="RHEA:54288"/>
        <dbReference type="Rhea" id="RHEA-COMP:10136"/>
        <dbReference type="Rhea" id="RHEA-COMP:13846"/>
        <dbReference type="ChEBI" id="CHEBI:30616"/>
        <dbReference type="ChEBI" id="CHEBI:33019"/>
        <dbReference type="ChEBI" id="CHEBI:46858"/>
        <dbReference type="ChEBI" id="CHEBI:83624"/>
        <dbReference type="EC" id="2.7.7.108"/>
    </reaction>
</comment>
<feature type="active site" description="Proton acceptor" evidence="8">
    <location>
        <position position="280"/>
    </location>
</feature>
<dbReference type="AlphaFoldDB" id="A0A517WXQ4"/>
<keyword evidence="6 8" id="KW-0067">ATP-binding</keyword>
<evidence type="ECO:0000256" key="5">
    <source>
        <dbReference type="ARBA" id="ARBA00022741"/>
    </source>
</evidence>
<comment type="catalytic activity">
    <reaction evidence="8">
        <text>L-tyrosyl-[protein] + UTP = O-(5'-uridylyl)-L-tyrosyl-[protein] + diphosphate</text>
        <dbReference type="Rhea" id="RHEA:83887"/>
        <dbReference type="Rhea" id="RHEA-COMP:10136"/>
        <dbReference type="Rhea" id="RHEA-COMP:20238"/>
        <dbReference type="ChEBI" id="CHEBI:33019"/>
        <dbReference type="ChEBI" id="CHEBI:46398"/>
        <dbReference type="ChEBI" id="CHEBI:46858"/>
        <dbReference type="ChEBI" id="CHEBI:90602"/>
    </reaction>
</comment>
<dbReference type="EC" id="2.7.7.108" evidence="8"/>
<feature type="binding site" evidence="8">
    <location>
        <position position="110"/>
    </location>
    <ligand>
        <name>ATP</name>
        <dbReference type="ChEBI" id="CHEBI:30616"/>
    </ligand>
</feature>
<gene>
    <name evidence="8" type="primary">ydiU</name>
    <name evidence="8" type="synonym">selO</name>
    <name evidence="9" type="ORF">V202x_34090</name>
</gene>
<evidence type="ECO:0000256" key="7">
    <source>
        <dbReference type="ARBA" id="ARBA00022842"/>
    </source>
</evidence>
<feature type="binding site" evidence="8">
    <location>
        <position position="210"/>
    </location>
    <ligand>
        <name>ATP</name>
        <dbReference type="ChEBI" id="CHEBI:30616"/>
    </ligand>
</feature>
<comment type="catalytic activity">
    <reaction evidence="8">
        <text>L-threonyl-[protein] + ATP = 3-O-(5'-adenylyl)-L-threonyl-[protein] + diphosphate</text>
        <dbReference type="Rhea" id="RHEA:54292"/>
        <dbReference type="Rhea" id="RHEA-COMP:11060"/>
        <dbReference type="Rhea" id="RHEA-COMP:13847"/>
        <dbReference type="ChEBI" id="CHEBI:30013"/>
        <dbReference type="ChEBI" id="CHEBI:30616"/>
        <dbReference type="ChEBI" id="CHEBI:33019"/>
        <dbReference type="ChEBI" id="CHEBI:138113"/>
        <dbReference type="EC" id="2.7.7.108"/>
    </reaction>
</comment>
<dbReference type="GO" id="GO:0070733">
    <property type="term" value="F:AMPylase activity"/>
    <property type="evidence" value="ECO:0007669"/>
    <property type="project" value="UniProtKB-EC"/>
</dbReference>